<name>A0ABU2ZKW3_9SPHN</name>
<proteinExistence type="predicted"/>
<protein>
    <submittedName>
        <fullName evidence="2">DUF3644 domain-containing protein</fullName>
    </submittedName>
</protein>
<organism evidence="2 3">
    <name type="scientific">Croceicoccus esteveae</name>
    <dbReference type="NCBI Taxonomy" id="3075597"/>
    <lineage>
        <taxon>Bacteria</taxon>
        <taxon>Pseudomonadati</taxon>
        <taxon>Pseudomonadota</taxon>
        <taxon>Alphaproteobacteria</taxon>
        <taxon>Sphingomonadales</taxon>
        <taxon>Erythrobacteraceae</taxon>
        <taxon>Croceicoccus</taxon>
    </lineage>
</organism>
<evidence type="ECO:0000259" key="1">
    <source>
        <dbReference type="Pfam" id="PF12358"/>
    </source>
</evidence>
<gene>
    <name evidence="2" type="ORF">RM533_10945</name>
</gene>
<evidence type="ECO:0000313" key="2">
    <source>
        <dbReference type="EMBL" id="MDT0576693.1"/>
    </source>
</evidence>
<comment type="caution">
    <text evidence="2">The sequence shown here is derived from an EMBL/GenBank/DDBJ whole genome shotgun (WGS) entry which is preliminary data.</text>
</comment>
<sequence length="335" mass="37965">MQLVHKSRAACLSAVETYNRASAMYREETFAILMLNAWELLLKARVMKEAGGKPSALYAKRVRKKKDGTPSKRKEIIRTRSGSPMTIGIDKCWKLVAGYPNDSIDTLGIANIEALMEIRDNATHFVVTDALLRKKLSEISLAAVRNYVIATQQWFGVTFSDLNIASIPLSFDLDQKEVEAVAKKSSTMVSKFLSHMQKVEGALPKDESNFAFSVRVDFDLIKKKDENAVKASMVGSNDADLTVVVEQDNVPPGFTLRYHHLIKILKERYSNFKQNKKFHTIMSSVKSDRKLCYERYLDPSKKQSSKKSFFNPNAIKIFDEEYTKKNATLFEPEPS</sequence>
<dbReference type="InterPro" id="IPR022104">
    <property type="entry name" value="DUF3644"/>
</dbReference>
<keyword evidence="3" id="KW-1185">Reference proteome</keyword>
<reference evidence="2 3" key="1">
    <citation type="submission" date="2023-09" db="EMBL/GenBank/DDBJ databases">
        <authorList>
            <person name="Rey-Velasco X."/>
        </authorList>
    </citation>
    <scope>NUCLEOTIDE SEQUENCE [LARGE SCALE GENOMIC DNA]</scope>
    <source>
        <strain evidence="2 3">F390</strain>
    </source>
</reference>
<feature type="domain" description="DUF3644" evidence="1">
    <location>
        <begin position="2"/>
        <end position="201"/>
    </location>
</feature>
<accession>A0ABU2ZKW3</accession>
<dbReference type="RefSeq" id="WP_311341270.1">
    <property type="nucleotide sequence ID" value="NZ_JAVRHS010000009.1"/>
</dbReference>
<evidence type="ECO:0000313" key="3">
    <source>
        <dbReference type="Proteomes" id="UP001259803"/>
    </source>
</evidence>
<dbReference type="Proteomes" id="UP001259803">
    <property type="component" value="Unassembled WGS sequence"/>
</dbReference>
<dbReference type="EMBL" id="JAVRHS010000009">
    <property type="protein sequence ID" value="MDT0576693.1"/>
    <property type="molecule type" value="Genomic_DNA"/>
</dbReference>
<dbReference type="Pfam" id="PF12358">
    <property type="entry name" value="DUF3644"/>
    <property type="match status" value="1"/>
</dbReference>